<dbReference type="SUPFAM" id="SSF54189">
    <property type="entry name" value="Ribosomal proteins S24e, L23 and L15e"/>
    <property type="match status" value="1"/>
</dbReference>
<feature type="region of interest" description="Disordered" evidence="8">
    <location>
        <begin position="175"/>
        <end position="228"/>
    </location>
</feature>
<dbReference type="Gene3D" id="3.30.70.330">
    <property type="match status" value="1"/>
</dbReference>
<sequence length="228" mass="26619">MTRVRRLAKKPIFLPEFVITLVRTPFLPPRYATFYVPLEFNKLDMREYMKRLYNVDIISIRSFVEQQKVTREFRDGRPGHGPLRRPKSKKRMTIEMKEPFVWPEAPEDRSAWQPDQFYRHREYSQEYQEAAQPSAAAKPVKQEAEAYENQAKELLEGTKAWKPTWQVLGLSYDRPALAKLNGGAPKETKEKKEETKETKEEKEASELIDDISSPSVVDSTSSEQPKNP</sequence>
<dbReference type="Pfam" id="PF00276">
    <property type="entry name" value="Ribosomal_L23"/>
    <property type="match status" value="1"/>
</dbReference>
<evidence type="ECO:0000313" key="9">
    <source>
        <dbReference type="EMBL" id="GAM34336.1"/>
    </source>
</evidence>
<dbReference type="FunFam" id="3.30.70.330:FF:000687">
    <property type="entry name" value="54S ribosomal protein L23, mitochondrial"/>
    <property type="match status" value="1"/>
</dbReference>
<dbReference type="EMBL" id="DF933811">
    <property type="protein sequence ID" value="GAM34336.1"/>
    <property type="molecule type" value="Genomic_DNA"/>
</dbReference>
<reference evidence="10" key="1">
    <citation type="journal article" date="2015" name="Genome Announc.">
        <title>Draft genome sequence of Talaromyces cellulolyticus strain Y-94, a source of lignocellulosic biomass-degrading enzymes.</title>
        <authorList>
            <person name="Fujii T."/>
            <person name="Koike H."/>
            <person name="Sawayama S."/>
            <person name="Yano S."/>
            <person name="Inoue H."/>
        </authorList>
    </citation>
    <scope>NUCLEOTIDE SEQUENCE [LARGE SCALE GENOMIC DNA]</scope>
    <source>
        <strain evidence="10">Y-94</strain>
    </source>
</reference>
<evidence type="ECO:0000256" key="5">
    <source>
        <dbReference type="ARBA" id="ARBA00023274"/>
    </source>
</evidence>
<keyword evidence="3 9" id="KW-0689">Ribosomal protein</keyword>
<comment type="function">
    <text evidence="6">Component of the mitochondrial ribosome (mitoribosome), a dedicated translation machinery responsible for the synthesis of mitochondrial genome-encoded proteins, including at least some of the essential transmembrane subunits of the mitochondrial respiratory chain. The mitoribosomes are attached to the mitochondrial inner membrane and translation products are cotranslationally integrated into the membrane.</text>
</comment>
<dbReference type="GO" id="GO:0005762">
    <property type="term" value="C:mitochondrial large ribosomal subunit"/>
    <property type="evidence" value="ECO:0007669"/>
    <property type="project" value="TreeGrafter"/>
</dbReference>
<dbReference type="InterPro" id="IPR012677">
    <property type="entry name" value="Nucleotide-bd_a/b_plait_sf"/>
</dbReference>
<feature type="compositionally biased region" description="Basic and acidic residues" evidence="8">
    <location>
        <begin position="186"/>
        <end position="205"/>
    </location>
</feature>
<comment type="similarity">
    <text evidence="2">Belongs to the universal ribosomal protein uL23 family.</text>
</comment>
<dbReference type="GO" id="GO:0003735">
    <property type="term" value="F:structural constituent of ribosome"/>
    <property type="evidence" value="ECO:0007669"/>
    <property type="project" value="InterPro"/>
</dbReference>
<feature type="compositionally biased region" description="Low complexity" evidence="8">
    <location>
        <begin position="210"/>
        <end position="222"/>
    </location>
</feature>
<dbReference type="InterPro" id="IPR013025">
    <property type="entry name" value="Ribosomal_uL23-like"/>
</dbReference>
<evidence type="ECO:0000256" key="7">
    <source>
        <dbReference type="ARBA" id="ARBA00039977"/>
    </source>
</evidence>
<evidence type="ECO:0000313" key="10">
    <source>
        <dbReference type="Proteomes" id="UP000053095"/>
    </source>
</evidence>
<evidence type="ECO:0000256" key="6">
    <source>
        <dbReference type="ARBA" id="ARBA00037226"/>
    </source>
</evidence>
<proteinExistence type="inferred from homology"/>
<keyword evidence="5" id="KW-0687">Ribonucleoprotein</keyword>
<dbReference type="GO" id="GO:0032543">
    <property type="term" value="P:mitochondrial translation"/>
    <property type="evidence" value="ECO:0007669"/>
    <property type="project" value="TreeGrafter"/>
</dbReference>
<dbReference type="AlphaFoldDB" id="A0A6V8H0K6"/>
<dbReference type="InterPro" id="IPR012678">
    <property type="entry name" value="Ribosomal_uL23/eL15/eS24_sf"/>
</dbReference>
<evidence type="ECO:0000256" key="1">
    <source>
        <dbReference type="ARBA" id="ARBA00004173"/>
    </source>
</evidence>
<accession>A0A6V8H0K6</accession>
<evidence type="ECO:0000256" key="2">
    <source>
        <dbReference type="ARBA" id="ARBA00006700"/>
    </source>
</evidence>
<evidence type="ECO:0000256" key="4">
    <source>
        <dbReference type="ARBA" id="ARBA00023128"/>
    </source>
</evidence>
<gene>
    <name evidence="9" type="ORF">TCE0_015r01848</name>
</gene>
<organism evidence="9 10">
    <name type="scientific">Talaromyces pinophilus</name>
    <name type="common">Penicillium pinophilum</name>
    <dbReference type="NCBI Taxonomy" id="128442"/>
    <lineage>
        <taxon>Eukaryota</taxon>
        <taxon>Fungi</taxon>
        <taxon>Dikarya</taxon>
        <taxon>Ascomycota</taxon>
        <taxon>Pezizomycotina</taxon>
        <taxon>Eurotiomycetes</taxon>
        <taxon>Eurotiomycetidae</taxon>
        <taxon>Eurotiales</taxon>
        <taxon>Trichocomaceae</taxon>
        <taxon>Talaromyces</taxon>
        <taxon>Talaromyces sect. Talaromyces</taxon>
    </lineage>
</organism>
<protein>
    <recommendedName>
        <fullName evidence="7">Large ribosomal subunit protein uL23m</fullName>
    </recommendedName>
</protein>
<comment type="caution">
    <text evidence="9">The sequence shown here is derived from an EMBL/GenBank/DDBJ whole genome shotgun (WGS) entry which is preliminary data.</text>
</comment>
<keyword evidence="4" id="KW-0496">Mitochondrion</keyword>
<keyword evidence="10" id="KW-1185">Reference proteome</keyword>
<feature type="region of interest" description="Disordered" evidence="8">
    <location>
        <begin position="124"/>
        <end position="144"/>
    </location>
</feature>
<dbReference type="PANTHER" id="PTHR12059:SF5">
    <property type="entry name" value="LARGE RIBOSOMAL SUBUNIT PROTEIN UL23M"/>
    <property type="match status" value="1"/>
</dbReference>
<evidence type="ECO:0000256" key="3">
    <source>
        <dbReference type="ARBA" id="ARBA00022980"/>
    </source>
</evidence>
<comment type="subcellular location">
    <subcellularLocation>
        <location evidence="1">Mitochondrion</location>
    </subcellularLocation>
</comment>
<name>A0A6V8H0K6_TALPI</name>
<dbReference type="Proteomes" id="UP000053095">
    <property type="component" value="Unassembled WGS sequence"/>
</dbReference>
<evidence type="ECO:0000256" key="8">
    <source>
        <dbReference type="SAM" id="MobiDB-lite"/>
    </source>
</evidence>
<dbReference type="PANTHER" id="PTHR12059">
    <property type="entry name" value="RIBOSOMAL PROTEIN L23-RELATED"/>
    <property type="match status" value="1"/>
</dbReference>